<dbReference type="EMBL" id="VLJN01000012">
    <property type="protein sequence ID" value="TWG86737.1"/>
    <property type="molecule type" value="Genomic_DNA"/>
</dbReference>
<dbReference type="SUPFAM" id="SSF52540">
    <property type="entry name" value="P-loop containing nucleoside triphosphate hydrolases"/>
    <property type="match status" value="1"/>
</dbReference>
<dbReference type="InterPro" id="IPR027417">
    <property type="entry name" value="P-loop_NTPase"/>
</dbReference>
<dbReference type="OrthoDB" id="5288747at2"/>
<comment type="caution">
    <text evidence="1">The sequence shown here is derived from an EMBL/GenBank/DDBJ whole genome shotgun (WGS) entry which is preliminary data.</text>
</comment>
<organism evidence="1 2">
    <name type="scientific">Cupriavidus gilardii J11</name>
    <dbReference type="NCBI Taxonomy" id="936133"/>
    <lineage>
        <taxon>Bacteria</taxon>
        <taxon>Pseudomonadati</taxon>
        <taxon>Pseudomonadota</taxon>
        <taxon>Betaproteobacteria</taxon>
        <taxon>Burkholderiales</taxon>
        <taxon>Burkholderiaceae</taxon>
        <taxon>Cupriavidus</taxon>
    </lineage>
</organism>
<dbReference type="Gene3D" id="3.40.50.300">
    <property type="entry name" value="P-loop containing nucleotide triphosphate hydrolases"/>
    <property type="match status" value="1"/>
</dbReference>
<keyword evidence="2" id="KW-1185">Reference proteome</keyword>
<dbReference type="NCBIfam" id="TIGR03371">
    <property type="entry name" value="cellulose_yhjQ"/>
    <property type="match status" value="1"/>
</dbReference>
<dbReference type="InterPro" id="IPR050678">
    <property type="entry name" value="DNA_Partitioning_ATPase"/>
</dbReference>
<evidence type="ECO:0000313" key="2">
    <source>
        <dbReference type="Proteomes" id="UP000318141"/>
    </source>
</evidence>
<protein>
    <submittedName>
        <fullName evidence="1">Cellulose synthase operon protein YhjQ</fullName>
    </submittedName>
</protein>
<dbReference type="Proteomes" id="UP000318141">
    <property type="component" value="Unassembled WGS sequence"/>
</dbReference>
<dbReference type="AlphaFoldDB" id="A0A562BNI0"/>
<sequence>MNVIALASPVGGAGRTTMTAELASLLVLRGHTVLAVECDPGNMLGLHFGLGMPAVSGLASHGAGRSSSAWAEAGLRSDDGVLFVPWGAEGSDETALSPGPSPALRERGGDALTRRLLDDPQWLRGLLAQLALPANAIVLVDSPPWPSVHARQALTAADLALLVAPPTPQACAALPALRQALTDRDTGFAFVATRVQPARPLHADVLALLRATMGDAMLPYLVHADTGLPDALARGESFCRSTPHSQAAHDLHGIAAWLSHWATQRAHTARGRRGGDR</sequence>
<dbReference type="InterPro" id="IPR017746">
    <property type="entry name" value="Cellulose_synthase_operon_BcsQ"/>
</dbReference>
<reference evidence="1 2" key="1">
    <citation type="submission" date="2019-07" db="EMBL/GenBank/DDBJ databases">
        <title>Genome sequencing of lignin-degrading bacterial isolates.</title>
        <authorList>
            <person name="Gladden J."/>
        </authorList>
    </citation>
    <scope>NUCLEOTIDE SEQUENCE [LARGE SCALE GENOMIC DNA]</scope>
    <source>
        <strain evidence="1 2">J11</strain>
    </source>
</reference>
<proteinExistence type="predicted"/>
<evidence type="ECO:0000313" key="1">
    <source>
        <dbReference type="EMBL" id="TWG86737.1"/>
    </source>
</evidence>
<dbReference type="PANTHER" id="PTHR13696">
    <property type="entry name" value="P-LOOP CONTAINING NUCLEOSIDE TRIPHOSPHATE HYDROLASE"/>
    <property type="match status" value="1"/>
</dbReference>
<dbReference type="Pfam" id="PF06564">
    <property type="entry name" value="CBP_BcsQ"/>
    <property type="match status" value="1"/>
</dbReference>
<accession>A0A562BNI0</accession>
<dbReference type="PANTHER" id="PTHR13696:SF99">
    <property type="entry name" value="COBYRINIC ACID AC-DIAMIDE SYNTHASE"/>
    <property type="match status" value="1"/>
</dbReference>
<gene>
    <name evidence="1" type="ORF">L602_000200001380</name>
</gene>
<name>A0A562BNI0_9BURK</name>